<organism evidence="2 3">
    <name type="scientific">Myxococcus xanthus</name>
    <dbReference type="NCBI Taxonomy" id="34"/>
    <lineage>
        <taxon>Bacteria</taxon>
        <taxon>Pseudomonadati</taxon>
        <taxon>Myxococcota</taxon>
        <taxon>Myxococcia</taxon>
        <taxon>Myxococcales</taxon>
        <taxon>Cystobacterineae</taxon>
        <taxon>Myxococcaceae</taxon>
        <taxon>Myxococcus</taxon>
    </lineage>
</organism>
<reference evidence="2 3" key="1">
    <citation type="journal article" date="2019" name="Science">
        <title>Social genes are selection hotspots in kin groups of a soil microbe.</title>
        <authorList>
            <person name="Wielgoss S."/>
            <person name="Wolfensberger R."/>
            <person name="Sun L."/>
            <person name="Fiegna F."/>
            <person name="Velicer G.J."/>
        </authorList>
    </citation>
    <scope>NUCLEOTIDE SEQUENCE [LARGE SCALE GENOMIC DNA]</scope>
    <source>
        <strain evidence="2 3">MC3.5.9c15</strain>
    </source>
</reference>
<sequence length="142" mass="15635">MLLDAIPAVEHTGFEHAAGLIARDHDKGSEQEHVPASRGDERNLRGHLQLAPVDELGGPFGLRPREPKDTNDFRSILEFFASGDVEERIVVQEPECLAHSAQRSIYLRKAFLGSCFVWQGSAISVEESVAKVDQLLEMLGDG</sequence>
<feature type="region of interest" description="Disordered" evidence="1">
    <location>
        <begin position="25"/>
        <end position="44"/>
    </location>
</feature>
<name>A0AAE6KT49_MYXXA</name>
<proteinExistence type="predicted"/>
<accession>A0AAE6KT49</accession>
<gene>
    <name evidence="2" type="ORF">BHS09_18775</name>
</gene>
<dbReference type="Proteomes" id="UP000320179">
    <property type="component" value="Chromosome"/>
</dbReference>
<protein>
    <submittedName>
        <fullName evidence="2">Uncharacterized protein</fullName>
    </submittedName>
</protein>
<evidence type="ECO:0000313" key="3">
    <source>
        <dbReference type="Proteomes" id="UP000320179"/>
    </source>
</evidence>
<evidence type="ECO:0000256" key="1">
    <source>
        <dbReference type="SAM" id="MobiDB-lite"/>
    </source>
</evidence>
<evidence type="ECO:0000313" key="2">
    <source>
        <dbReference type="EMBL" id="QDE68860.1"/>
    </source>
</evidence>
<dbReference type="EMBL" id="CP017174">
    <property type="protein sequence ID" value="QDE68860.1"/>
    <property type="molecule type" value="Genomic_DNA"/>
</dbReference>
<dbReference type="AlphaFoldDB" id="A0AAE6KT49"/>